<evidence type="ECO:0000313" key="1">
    <source>
        <dbReference type="EMBL" id="CAH1203905.1"/>
    </source>
</evidence>
<dbReference type="EMBL" id="CAKMMF010000009">
    <property type="protein sequence ID" value="CAH1203905.1"/>
    <property type="molecule type" value="Genomic_DNA"/>
</dbReference>
<comment type="caution">
    <text evidence="1">The sequence shown here is derived from an EMBL/GenBank/DDBJ whole genome shotgun (WGS) entry which is preliminary data.</text>
</comment>
<evidence type="ECO:0000313" key="2">
    <source>
        <dbReference type="Proteomes" id="UP000838686"/>
    </source>
</evidence>
<protein>
    <submittedName>
        <fullName evidence="1">Uncharacterized protein</fullName>
    </submittedName>
</protein>
<keyword evidence="2" id="KW-1185">Reference proteome</keyword>
<sequence>MKIIVPAVKPAALSVVQANTGKILKAMPGNLK</sequence>
<name>A0ABM9C4F9_9BACL</name>
<dbReference type="Proteomes" id="UP000838686">
    <property type="component" value="Unassembled WGS sequence"/>
</dbReference>
<proteinExistence type="predicted"/>
<reference evidence="1" key="1">
    <citation type="submission" date="2022-01" db="EMBL/GenBank/DDBJ databases">
        <authorList>
            <person name="Criscuolo A."/>
        </authorList>
    </citation>
    <scope>NUCLEOTIDE SEQUENCE</scope>
    <source>
        <strain evidence="1">CIP111893</strain>
    </source>
</reference>
<organism evidence="1 2">
    <name type="scientific">Paenibacillus plantiphilus</name>
    <dbReference type="NCBI Taxonomy" id="2905650"/>
    <lineage>
        <taxon>Bacteria</taxon>
        <taxon>Bacillati</taxon>
        <taxon>Bacillota</taxon>
        <taxon>Bacilli</taxon>
        <taxon>Bacillales</taxon>
        <taxon>Paenibacillaceae</taxon>
        <taxon>Paenibacillus</taxon>
    </lineage>
</organism>
<gene>
    <name evidence="1" type="ORF">PAECIP111893_02115</name>
</gene>
<accession>A0ABM9C4F9</accession>